<feature type="compositionally biased region" description="Basic and acidic residues" evidence="1">
    <location>
        <begin position="1"/>
        <end position="12"/>
    </location>
</feature>
<feature type="region of interest" description="Disordered" evidence="1">
    <location>
        <begin position="1"/>
        <end position="112"/>
    </location>
</feature>
<proteinExistence type="predicted"/>
<protein>
    <submittedName>
        <fullName evidence="2">Uncharacterized protein</fullName>
    </submittedName>
</protein>
<dbReference type="AlphaFoldDB" id="A0A8J3R9C0"/>
<dbReference type="EMBL" id="BOOG01000017">
    <property type="protein sequence ID" value="GIH69747.1"/>
    <property type="molecule type" value="Genomic_DNA"/>
</dbReference>
<organism evidence="2 3">
    <name type="scientific">Sphaerimonospora thailandensis</name>
    <dbReference type="NCBI Taxonomy" id="795644"/>
    <lineage>
        <taxon>Bacteria</taxon>
        <taxon>Bacillati</taxon>
        <taxon>Actinomycetota</taxon>
        <taxon>Actinomycetes</taxon>
        <taxon>Streptosporangiales</taxon>
        <taxon>Streptosporangiaceae</taxon>
        <taxon>Sphaerimonospora</taxon>
    </lineage>
</organism>
<accession>A0A8J3R9C0</accession>
<feature type="compositionally biased region" description="Basic and acidic residues" evidence="1">
    <location>
        <begin position="98"/>
        <end position="112"/>
    </location>
</feature>
<reference evidence="2" key="1">
    <citation type="submission" date="2021-01" db="EMBL/GenBank/DDBJ databases">
        <title>Whole genome shotgun sequence of Sphaerimonospora thailandensis NBRC 107569.</title>
        <authorList>
            <person name="Komaki H."/>
            <person name="Tamura T."/>
        </authorList>
    </citation>
    <scope>NUCLEOTIDE SEQUENCE</scope>
    <source>
        <strain evidence="2">NBRC 107569</strain>
    </source>
</reference>
<keyword evidence="3" id="KW-1185">Reference proteome</keyword>
<name>A0A8J3R9C0_9ACTN</name>
<evidence type="ECO:0000256" key="1">
    <source>
        <dbReference type="SAM" id="MobiDB-lite"/>
    </source>
</evidence>
<comment type="caution">
    <text evidence="2">The sequence shown here is derived from an EMBL/GenBank/DDBJ whole genome shotgun (WGS) entry which is preliminary data.</text>
</comment>
<sequence length="112" mass="11311">MGEEKKSPKELAEELATNAQDDPRFKNRTPGIRATRKGSKEQADADIAGRVGGIGTTGGGGPGGTVGEPPTGQVLADTTLGSEDAPSDETGETSGLAGRREPGGPGEPRRGQ</sequence>
<evidence type="ECO:0000313" key="2">
    <source>
        <dbReference type="EMBL" id="GIH69747.1"/>
    </source>
</evidence>
<dbReference type="Proteomes" id="UP000610966">
    <property type="component" value="Unassembled WGS sequence"/>
</dbReference>
<feature type="compositionally biased region" description="Gly residues" evidence="1">
    <location>
        <begin position="50"/>
        <end position="66"/>
    </location>
</feature>
<evidence type="ECO:0000313" key="3">
    <source>
        <dbReference type="Proteomes" id="UP000610966"/>
    </source>
</evidence>
<dbReference type="RefSeq" id="WP_204014890.1">
    <property type="nucleotide sequence ID" value="NZ_BOOG01000017.1"/>
</dbReference>
<gene>
    <name evidence="2" type="ORF">Mth01_20000</name>
</gene>